<dbReference type="EMBL" id="AMZH03004396">
    <property type="protein sequence ID" value="RRT69269.1"/>
    <property type="molecule type" value="Genomic_DNA"/>
</dbReference>
<name>A0A426ZZ18_ENSVE</name>
<dbReference type="Proteomes" id="UP000287651">
    <property type="component" value="Unassembled WGS sequence"/>
</dbReference>
<proteinExistence type="predicted"/>
<evidence type="ECO:0000313" key="3">
    <source>
        <dbReference type="Proteomes" id="UP000287651"/>
    </source>
</evidence>
<organism evidence="2 3">
    <name type="scientific">Ensete ventricosum</name>
    <name type="common">Abyssinian banana</name>
    <name type="synonym">Musa ensete</name>
    <dbReference type="NCBI Taxonomy" id="4639"/>
    <lineage>
        <taxon>Eukaryota</taxon>
        <taxon>Viridiplantae</taxon>
        <taxon>Streptophyta</taxon>
        <taxon>Embryophyta</taxon>
        <taxon>Tracheophyta</taxon>
        <taxon>Spermatophyta</taxon>
        <taxon>Magnoliopsida</taxon>
        <taxon>Liliopsida</taxon>
        <taxon>Zingiberales</taxon>
        <taxon>Musaceae</taxon>
        <taxon>Ensete</taxon>
    </lineage>
</organism>
<sequence>MTCHTEPYAPGIWPRAPLGRSPIIGLQHREAKVLWDRCILNFLDEGRATKGALATLVLHPDGLMDVVDPLIHQANAWLRRPKGHGQTPRENEAGRRQTGSLEAAVLVAALFLSGAGRLPKAMSSATR</sequence>
<evidence type="ECO:0000313" key="2">
    <source>
        <dbReference type="EMBL" id="RRT69269.1"/>
    </source>
</evidence>
<reference evidence="2 3" key="1">
    <citation type="journal article" date="2014" name="Agronomy (Basel)">
        <title>A Draft Genome Sequence for Ensete ventricosum, the Drought-Tolerant Tree Against Hunger.</title>
        <authorList>
            <person name="Harrison J."/>
            <person name="Moore K.A."/>
            <person name="Paszkiewicz K."/>
            <person name="Jones T."/>
            <person name="Grant M."/>
            <person name="Ambacheew D."/>
            <person name="Muzemil S."/>
            <person name="Studholme D.J."/>
        </authorList>
    </citation>
    <scope>NUCLEOTIDE SEQUENCE [LARGE SCALE GENOMIC DNA]</scope>
</reference>
<evidence type="ECO:0000256" key="1">
    <source>
        <dbReference type="SAM" id="MobiDB-lite"/>
    </source>
</evidence>
<protein>
    <submittedName>
        <fullName evidence="2">Uncharacterized protein</fullName>
    </submittedName>
</protein>
<feature type="region of interest" description="Disordered" evidence="1">
    <location>
        <begin position="79"/>
        <end position="98"/>
    </location>
</feature>
<gene>
    <name evidence="2" type="ORF">B296_00010577</name>
</gene>
<dbReference type="AlphaFoldDB" id="A0A426ZZ18"/>
<comment type="caution">
    <text evidence="2">The sequence shown here is derived from an EMBL/GenBank/DDBJ whole genome shotgun (WGS) entry which is preliminary data.</text>
</comment>
<accession>A0A426ZZ18</accession>